<gene>
    <name evidence="1" type="ORF">A4U43_C04F24740</name>
</gene>
<evidence type="ECO:0000313" key="2">
    <source>
        <dbReference type="Proteomes" id="UP000243459"/>
    </source>
</evidence>
<dbReference type="Gene3D" id="3.20.20.80">
    <property type="entry name" value="Glycosidases"/>
    <property type="match status" value="1"/>
</dbReference>
<dbReference type="EMBL" id="CM007384">
    <property type="protein sequence ID" value="ONK72905.1"/>
    <property type="molecule type" value="Genomic_DNA"/>
</dbReference>
<sequence length="131" mass="14822">MSTADRNLIAHLVSTMRSVKSALSSAGHLQIRVYTTHSLGILSASEPPSSGRFRRSYDKAIFTPMLRFHQRYSEASSNRVRIRRGVCESMLRSPCRSLWSIPGPKDTILMFDWDEFDVEMVAVNGLFSLLI</sequence>
<proteinExistence type="predicted"/>
<dbReference type="Gramene" id="ONK72905">
    <property type="protein sequence ID" value="ONK72905"/>
    <property type="gene ID" value="A4U43_C04F24740"/>
</dbReference>
<accession>A0A5P1F3H0</accession>
<dbReference type="InterPro" id="IPR044965">
    <property type="entry name" value="Glyco_hydro_17_plant"/>
</dbReference>
<dbReference type="GO" id="GO:0004553">
    <property type="term" value="F:hydrolase activity, hydrolyzing O-glycosyl compounds"/>
    <property type="evidence" value="ECO:0007669"/>
    <property type="project" value="InterPro"/>
</dbReference>
<dbReference type="PANTHER" id="PTHR32227">
    <property type="entry name" value="GLUCAN ENDO-1,3-BETA-GLUCOSIDASE BG1-RELATED-RELATED"/>
    <property type="match status" value="1"/>
</dbReference>
<evidence type="ECO:0000313" key="1">
    <source>
        <dbReference type="EMBL" id="ONK72905.1"/>
    </source>
</evidence>
<reference evidence="2" key="1">
    <citation type="journal article" date="2017" name="Nat. Commun.">
        <title>The asparagus genome sheds light on the origin and evolution of a young Y chromosome.</title>
        <authorList>
            <person name="Harkess A."/>
            <person name="Zhou J."/>
            <person name="Xu C."/>
            <person name="Bowers J.E."/>
            <person name="Van der Hulst R."/>
            <person name="Ayyampalayam S."/>
            <person name="Mercati F."/>
            <person name="Riccardi P."/>
            <person name="McKain M.R."/>
            <person name="Kakrana A."/>
            <person name="Tang H."/>
            <person name="Ray J."/>
            <person name="Groenendijk J."/>
            <person name="Arikit S."/>
            <person name="Mathioni S.M."/>
            <person name="Nakano M."/>
            <person name="Shan H."/>
            <person name="Telgmann-Rauber A."/>
            <person name="Kanno A."/>
            <person name="Yue Z."/>
            <person name="Chen H."/>
            <person name="Li W."/>
            <person name="Chen Y."/>
            <person name="Xu X."/>
            <person name="Zhang Y."/>
            <person name="Luo S."/>
            <person name="Chen H."/>
            <person name="Gao J."/>
            <person name="Mao Z."/>
            <person name="Pires J.C."/>
            <person name="Luo M."/>
            <person name="Kudrna D."/>
            <person name="Wing R.A."/>
            <person name="Meyers B.C."/>
            <person name="Yi K."/>
            <person name="Kong H."/>
            <person name="Lavrijsen P."/>
            <person name="Sunseri F."/>
            <person name="Falavigna A."/>
            <person name="Ye Y."/>
            <person name="Leebens-Mack J.H."/>
            <person name="Chen G."/>
        </authorList>
    </citation>
    <scope>NUCLEOTIDE SEQUENCE [LARGE SCALE GENOMIC DNA]</scope>
    <source>
        <strain evidence="2">cv. DH0086</strain>
    </source>
</reference>
<organism evidence="1 2">
    <name type="scientific">Asparagus officinalis</name>
    <name type="common">Garden asparagus</name>
    <dbReference type="NCBI Taxonomy" id="4686"/>
    <lineage>
        <taxon>Eukaryota</taxon>
        <taxon>Viridiplantae</taxon>
        <taxon>Streptophyta</taxon>
        <taxon>Embryophyta</taxon>
        <taxon>Tracheophyta</taxon>
        <taxon>Spermatophyta</taxon>
        <taxon>Magnoliopsida</taxon>
        <taxon>Liliopsida</taxon>
        <taxon>Asparagales</taxon>
        <taxon>Asparagaceae</taxon>
        <taxon>Asparagoideae</taxon>
        <taxon>Asparagus</taxon>
    </lineage>
</organism>
<dbReference type="Proteomes" id="UP000243459">
    <property type="component" value="Chromosome 4"/>
</dbReference>
<keyword evidence="2" id="KW-1185">Reference proteome</keyword>
<dbReference type="InterPro" id="IPR017853">
    <property type="entry name" value="GH"/>
</dbReference>
<dbReference type="AlphaFoldDB" id="A0A5P1F3H0"/>
<protein>
    <submittedName>
        <fullName evidence="1">Uncharacterized protein</fullName>
    </submittedName>
</protein>
<dbReference type="GO" id="GO:0005975">
    <property type="term" value="P:carbohydrate metabolic process"/>
    <property type="evidence" value="ECO:0007669"/>
    <property type="project" value="InterPro"/>
</dbReference>
<name>A0A5P1F3H0_ASPOF</name>
<dbReference type="SUPFAM" id="SSF51445">
    <property type="entry name" value="(Trans)glycosidases"/>
    <property type="match status" value="1"/>
</dbReference>